<dbReference type="PROSITE" id="PS50053">
    <property type="entry name" value="UBIQUITIN_2"/>
    <property type="match status" value="1"/>
</dbReference>
<feature type="compositionally biased region" description="Basic and acidic residues" evidence="1">
    <location>
        <begin position="235"/>
        <end position="245"/>
    </location>
</feature>
<keyword evidence="4" id="KW-1185">Reference proteome</keyword>
<feature type="region of interest" description="Disordered" evidence="1">
    <location>
        <begin position="1"/>
        <end position="25"/>
    </location>
</feature>
<feature type="compositionally biased region" description="Basic and acidic residues" evidence="1">
    <location>
        <begin position="110"/>
        <end position="141"/>
    </location>
</feature>
<feature type="region of interest" description="Disordered" evidence="1">
    <location>
        <begin position="74"/>
        <end position="293"/>
    </location>
</feature>
<gene>
    <name evidence="3" type="ORF">SEPCBS57363_001058</name>
</gene>
<feature type="compositionally biased region" description="Polar residues" evidence="1">
    <location>
        <begin position="355"/>
        <end position="377"/>
    </location>
</feature>
<feature type="compositionally biased region" description="Pro residues" evidence="1">
    <location>
        <begin position="1"/>
        <end position="13"/>
    </location>
</feature>
<dbReference type="EMBL" id="CAWUOM010000010">
    <property type="protein sequence ID" value="CAK7264416.1"/>
    <property type="molecule type" value="Genomic_DNA"/>
</dbReference>
<dbReference type="InterPro" id="IPR022617">
    <property type="entry name" value="Rad60/SUMO-like_dom"/>
</dbReference>
<comment type="caution">
    <text evidence="3">The sequence shown here is derived from an EMBL/GenBank/DDBJ whole genome shotgun (WGS) entry which is preliminary data.</text>
</comment>
<feature type="domain" description="Ubiquitin-like" evidence="2">
    <location>
        <begin position="555"/>
        <end position="627"/>
    </location>
</feature>
<feature type="region of interest" description="Disordered" evidence="1">
    <location>
        <begin position="521"/>
        <end position="547"/>
    </location>
</feature>
<proteinExistence type="predicted"/>
<sequence length="627" mass="67915">MASPGPGPPPKPLKPTFDAGASDRNSKLSALLQSIDADLGFTKNTPTPVSEEYSVNSFRRAKFFFPKLLEEQRKAAEAEKAAAAARKAKAQAASAASAAKAASEKSNAMRNRDKIGRSESGDTNRSRDRSLSADRRFDHETKRRRVSRETPTSDLEPSSASQSSPGAQGQRTKNGQHGRNTSMSPCSISSSPLPEAWADKGKKIAVHPASSEATSTHGSPGPRQRRTPPPVSSSKNRDLGPKRGDSIVLIDSDTDASSDGDLATRPRDRANFERTKKKRQDDKQSSTQTDDDLEIIDAEFAEYITRARNKAMARKTDMDATGDAYGAAAMATNSASQATTDWTAYTGSSFALSGDTASTSATTLQPTSAVPPAQTSSQPPPGDQQYRLFITSHFPQEVPPLLAYVRMDQMMRYAKDAYINHASRNGVNLTEMQAQSVLLTWKGSKIYNFTTGQSLGIKPDAKGRFRDGHGIESSGESGGSSAGFLSGGLHLEIWTEELYEAYLQEEDKRRRRNLGELIEDDLLSDDEAGPGGATNGAKHEAAGNHSAAATQNNRIRLVLTSRDYEKLKITAHSDTTIETLASAFRLQRKIASDKKVVIMWDGDELEGSLTVVEAEIEDMDSVEVHIR</sequence>
<feature type="compositionally biased region" description="Low complexity" evidence="1">
    <location>
        <begin position="157"/>
        <end position="170"/>
    </location>
</feature>
<dbReference type="Pfam" id="PF11976">
    <property type="entry name" value="Rad60-SLD"/>
    <property type="match status" value="1"/>
</dbReference>
<name>A0ABP0D9W7_9PEZI</name>
<feature type="compositionally biased region" description="Basic and acidic residues" evidence="1">
    <location>
        <begin position="262"/>
        <end position="284"/>
    </location>
</feature>
<dbReference type="SUPFAM" id="SSF54236">
    <property type="entry name" value="Ubiquitin-like"/>
    <property type="match status" value="1"/>
</dbReference>
<feature type="compositionally biased region" description="Low complexity" evidence="1">
    <location>
        <begin position="182"/>
        <end position="194"/>
    </location>
</feature>
<feature type="region of interest" description="Disordered" evidence="1">
    <location>
        <begin position="355"/>
        <end position="384"/>
    </location>
</feature>
<reference evidence="3 4" key="1">
    <citation type="submission" date="2024-01" db="EMBL/GenBank/DDBJ databases">
        <authorList>
            <person name="Allen C."/>
            <person name="Tagirdzhanova G."/>
        </authorList>
    </citation>
    <scope>NUCLEOTIDE SEQUENCE [LARGE SCALE GENOMIC DNA]</scope>
    <source>
        <strain evidence="3 4">CBS 573.63</strain>
    </source>
</reference>
<evidence type="ECO:0000313" key="4">
    <source>
        <dbReference type="Proteomes" id="UP001642501"/>
    </source>
</evidence>
<feature type="compositionally biased region" description="Low complexity" evidence="1">
    <location>
        <begin position="81"/>
        <end position="106"/>
    </location>
</feature>
<dbReference type="InterPro" id="IPR000626">
    <property type="entry name" value="Ubiquitin-like_dom"/>
</dbReference>
<evidence type="ECO:0000313" key="3">
    <source>
        <dbReference type="EMBL" id="CAK7264416.1"/>
    </source>
</evidence>
<organism evidence="3 4">
    <name type="scientific">Sporothrix epigloea</name>
    <dbReference type="NCBI Taxonomy" id="1892477"/>
    <lineage>
        <taxon>Eukaryota</taxon>
        <taxon>Fungi</taxon>
        <taxon>Dikarya</taxon>
        <taxon>Ascomycota</taxon>
        <taxon>Pezizomycotina</taxon>
        <taxon>Sordariomycetes</taxon>
        <taxon>Sordariomycetidae</taxon>
        <taxon>Ophiostomatales</taxon>
        <taxon>Ophiostomataceae</taxon>
        <taxon>Sporothrix</taxon>
    </lineage>
</organism>
<protein>
    <recommendedName>
        <fullName evidence="2">Ubiquitin-like domain-containing protein</fullName>
    </recommendedName>
</protein>
<accession>A0ABP0D9W7</accession>
<dbReference type="CDD" id="cd17080">
    <property type="entry name" value="Ubl_SLD2_Esc2_like"/>
    <property type="match status" value="1"/>
</dbReference>
<evidence type="ECO:0000259" key="2">
    <source>
        <dbReference type="PROSITE" id="PS50053"/>
    </source>
</evidence>
<dbReference type="InterPro" id="IPR029071">
    <property type="entry name" value="Ubiquitin-like_domsf"/>
</dbReference>
<dbReference type="Gene3D" id="3.10.20.90">
    <property type="entry name" value="Phosphatidylinositol 3-kinase Catalytic Subunit, Chain A, domain 1"/>
    <property type="match status" value="1"/>
</dbReference>
<feature type="compositionally biased region" description="Polar residues" evidence="1">
    <location>
        <begin position="171"/>
        <end position="181"/>
    </location>
</feature>
<evidence type="ECO:0000256" key="1">
    <source>
        <dbReference type="SAM" id="MobiDB-lite"/>
    </source>
</evidence>
<dbReference type="Proteomes" id="UP001642501">
    <property type="component" value="Unassembled WGS sequence"/>
</dbReference>